<sequence>MSKNIVFINQATGYLTIDIINEFTRSEEFEKVALIAGSIRVQNKELDKEVSWTKIITYNRSALWKKGLSWMLGTIQIWYLLLTRYRNYEVFYFSIPPTAYLLSYFFKQRFSILVYDIYPDALKTYGISESNMLYHLWVNWNKRILPKAYKVFTLSEGMADLLSNYLSRNTIKVIPNWSDVTLFTPIPKDQNPFIRDHGLEGKFLVQYSGNIGYTHNVEVLVELAKELKSHNDIIFQIIGRGERTAAIKELVEEYQLNNVRLLPFQADDILPYSLAAADLAVITLNDETALVSVPSKTYNLLAVGAPLLCISSANSELNRLVKIYQNGSSFESSSIKEMADFVLELMLNSNTLNHYKINSRKASENFTSKNAKVYLDTYVYNLV</sequence>
<proteinExistence type="predicted"/>
<feature type="domain" description="Glycosyl transferase family 1" evidence="2">
    <location>
        <begin position="194"/>
        <end position="361"/>
    </location>
</feature>
<name>A0ABS7CUX8_9BACT</name>
<dbReference type="Proteomes" id="UP000813018">
    <property type="component" value="Unassembled WGS sequence"/>
</dbReference>
<dbReference type="PANTHER" id="PTHR46401:SF2">
    <property type="entry name" value="GLYCOSYLTRANSFERASE WBBK-RELATED"/>
    <property type="match status" value="1"/>
</dbReference>
<organism evidence="3 4">
    <name type="scientific">Pontibacter aydingkolensis</name>
    <dbReference type="NCBI Taxonomy" id="1911536"/>
    <lineage>
        <taxon>Bacteria</taxon>
        <taxon>Pseudomonadati</taxon>
        <taxon>Bacteroidota</taxon>
        <taxon>Cytophagia</taxon>
        <taxon>Cytophagales</taxon>
        <taxon>Hymenobacteraceae</taxon>
        <taxon>Pontibacter</taxon>
    </lineage>
</organism>
<dbReference type="SUPFAM" id="SSF53756">
    <property type="entry name" value="UDP-Glycosyltransferase/glycogen phosphorylase"/>
    <property type="match status" value="1"/>
</dbReference>
<gene>
    <name evidence="3" type="ORF">K0O23_11350</name>
</gene>
<dbReference type="Pfam" id="PF00534">
    <property type="entry name" value="Glycos_transf_1"/>
    <property type="match status" value="1"/>
</dbReference>
<evidence type="ECO:0000313" key="4">
    <source>
        <dbReference type="Proteomes" id="UP000813018"/>
    </source>
</evidence>
<evidence type="ECO:0000313" key="3">
    <source>
        <dbReference type="EMBL" id="MBW7467664.1"/>
    </source>
</evidence>
<dbReference type="PANTHER" id="PTHR46401">
    <property type="entry name" value="GLYCOSYLTRANSFERASE WBBK-RELATED"/>
    <property type="match status" value="1"/>
</dbReference>
<dbReference type="Gene3D" id="3.40.50.2000">
    <property type="entry name" value="Glycogen Phosphorylase B"/>
    <property type="match status" value="2"/>
</dbReference>
<reference evidence="3 4" key="1">
    <citation type="journal article" date="2016" name="Int. J. Syst. Evol. Microbiol.">
        <title>Pontibacter aydingkolensis sp. nov., isolated from soil of a salt lake.</title>
        <authorList>
            <person name="Osman G."/>
            <person name="Zhang T."/>
            <person name="Lou K."/>
            <person name="Gao Y."/>
            <person name="Chang W."/>
            <person name="Lin Q."/>
            <person name="Yang H.M."/>
            <person name="Huo X.D."/>
            <person name="Wang N."/>
        </authorList>
    </citation>
    <scope>NUCLEOTIDE SEQUENCE [LARGE SCALE GENOMIC DNA]</scope>
    <source>
        <strain evidence="3 4">KACC 19255</strain>
    </source>
</reference>
<dbReference type="InterPro" id="IPR001296">
    <property type="entry name" value="Glyco_trans_1"/>
</dbReference>
<dbReference type="CDD" id="cd03794">
    <property type="entry name" value="GT4_WbuB-like"/>
    <property type="match status" value="1"/>
</dbReference>
<dbReference type="RefSeq" id="WP_219877542.1">
    <property type="nucleotide sequence ID" value="NZ_JAHYXK010000008.1"/>
</dbReference>
<protein>
    <submittedName>
        <fullName evidence="3">Glycosyltransferase family 4 protein</fullName>
    </submittedName>
</protein>
<comment type="caution">
    <text evidence="3">The sequence shown here is derived from an EMBL/GenBank/DDBJ whole genome shotgun (WGS) entry which is preliminary data.</text>
</comment>
<keyword evidence="1" id="KW-0808">Transferase</keyword>
<accession>A0ABS7CUX8</accession>
<evidence type="ECO:0000259" key="2">
    <source>
        <dbReference type="Pfam" id="PF00534"/>
    </source>
</evidence>
<dbReference type="EMBL" id="JAHYXK010000008">
    <property type="protein sequence ID" value="MBW7467664.1"/>
    <property type="molecule type" value="Genomic_DNA"/>
</dbReference>
<evidence type="ECO:0000256" key="1">
    <source>
        <dbReference type="ARBA" id="ARBA00022679"/>
    </source>
</evidence>
<keyword evidence="4" id="KW-1185">Reference proteome</keyword>